<name>A0ABV6W6E7_9ACTN</name>
<organism evidence="1 2">
    <name type="scientific">Streptacidiphilus cavernicola</name>
    <dbReference type="NCBI Taxonomy" id="3342716"/>
    <lineage>
        <taxon>Bacteria</taxon>
        <taxon>Bacillati</taxon>
        <taxon>Actinomycetota</taxon>
        <taxon>Actinomycetes</taxon>
        <taxon>Kitasatosporales</taxon>
        <taxon>Streptomycetaceae</taxon>
        <taxon>Streptacidiphilus</taxon>
    </lineage>
</organism>
<gene>
    <name evidence="1" type="ORF">ACEZDE_33625</name>
</gene>
<evidence type="ECO:0000313" key="2">
    <source>
        <dbReference type="Proteomes" id="UP001592531"/>
    </source>
</evidence>
<comment type="caution">
    <text evidence="1">The sequence shown here is derived from an EMBL/GenBank/DDBJ whole genome shotgun (WGS) entry which is preliminary data.</text>
</comment>
<proteinExistence type="predicted"/>
<keyword evidence="2" id="KW-1185">Reference proteome</keyword>
<accession>A0ABV6W6E7</accession>
<protein>
    <submittedName>
        <fullName evidence="1">Uncharacterized protein</fullName>
    </submittedName>
</protein>
<reference evidence="1 2" key="1">
    <citation type="submission" date="2024-09" db="EMBL/GenBank/DDBJ databases">
        <authorList>
            <person name="Lee S.D."/>
        </authorList>
    </citation>
    <scope>NUCLEOTIDE SEQUENCE [LARGE SCALE GENOMIC DNA]</scope>
    <source>
        <strain evidence="1 2">N8-3</strain>
    </source>
</reference>
<dbReference type="RefSeq" id="WP_380544981.1">
    <property type="nucleotide sequence ID" value="NZ_JBHFAB010000046.1"/>
</dbReference>
<dbReference type="Proteomes" id="UP001592531">
    <property type="component" value="Unassembled WGS sequence"/>
</dbReference>
<evidence type="ECO:0000313" key="1">
    <source>
        <dbReference type="EMBL" id="MFC1421548.1"/>
    </source>
</evidence>
<sequence length="92" mass="9854">MTSDPTAPGDSGIVDLWWICLCPHTAWQGSAHLSTDETARAARMLRPVSCLHSHDIFKALKWSAVIGVTKFSIFVVGSLTCSGLIDASIAIL</sequence>
<dbReference type="EMBL" id="JBHFAB010000046">
    <property type="protein sequence ID" value="MFC1421548.1"/>
    <property type="molecule type" value="Genomic_DNA"/>
</dbReference>